<dbReference type="InterPro" id="IPR050109">
    <property type="entry name" value="HTH-type_TetR-like_transc_reg"/>
</dbReference>
<evidence type="ECO:0000256" key="3">
    <source>
        <dbReference type="ARBA" id="ARBA00023163"/>
    </source>
</evidence>
<feature type="DNA-binding region" description="H-T-H motif" evidence="4">
    <location>
        <begin position="72"/>
        <end position="91"/>
    </location>
</feature>
<dbReference type="Proteomes" id="UP000189935">
    <property type="component" value="Chromosome I"/>
</dbReference>
<dbReference type="EMBL" id="LT670844">
    <property type="protein sequence ID" value="SHL58897.1"/>
    <property type="molecule type" value="Genomic_DNA"/>
</dbReference>
<dbReference type="InterPro" id="IPR025996">
    <property type="entry name" value="MT1864/Rv1816-like_C"/>
</dbReference>
<dbReference type="GO" id="GO:0000976">
    <property type="term" value="F:transcription cis-regulatory region binding"/>
    <property type="evidence" value="ECO:0007669"/>
    <property type="project" value="TreeGrafter"/>
</dbReference>
<name>A0A1M7BVE1_9BRAD</name>
<dbReference type="PROSITE" id="PS50977">
    <property type="entry name" value="HTH_TETR_2"/>
    <property type="match status" value="1"/>
</dbReference>
<protein>
    <submittedName>
        <fullName evidence="7">Transcriptional regulator, TetR family</fullName>
    </submittedName>
</protein>
<feature type="domain" description="HTH tetR-type" evidence="6">
    <location>
        <begin position="49"/>
        <end position="109"/>
    </location>
</feature>
<dbReference type="SUPFAM" id="SSF48498">
    <property type="entry name" value="Tetracyclin repressor-like, C-terminal domain"/>
    <property type="match status" value="1"/>
</dbReference>
<dbReference type="SUPFAM" id="SSF46689">
    <property type="entry name" value="Homeodomain-like"/>
    <property type="match status" value="1"/>
</dbReference>
<evidence type="ECO:0000256" key="5">
    <source>
        <dbReference type="SAM" id="MobiDB-lite"/>
    </source>
</evidence>
<evidence type="ECO:0000313" key="8">
    <source>
        <dbReference type="Proteomes" id="UP000189935"/>
    </source>
</evidence>
<dbReference type="Gene3D" id="1.10.357.10">
    <property type="entry name" value="Tetracycline Repressor, domain 2"/>
    <property type="match status" value="1"/>
</dbReference>
<gene>
    <name evidence="7" type="ORF">SAMN05444159_6303</name>
</gene>
<keyword evidence="3" id="KW-0804">Transcription</keyword>
<evidence type="ECO:0000259" key="6">
    <source>
        <dbReference type="PROSITE" id="PS50977"/>
    </source>
</evidence>
<dbReference type="OrthoDB" id="7056813at2"/>
<dbReference type="InterPro" id="IPR036271">
    <property type="entry name" value="Tet_transcr_reg_TetR-rel_C_sf"/>
</dbReference>
<evidence type="ECO:0000256" key="4">
    <source>
        <dbReference type="PROSITE-ProRule" id="PRU00335"/>
    </source>
</evidence>
<dbReference type="GO" id="GO:0003700">
    <property type="term" value="F:DNA-binding transcription factor activity"/>
    <property type="evidence" value="ECO:0007669"/>
    <property type="project" value="TreeGrafter"/>
</dbReference>
<dbReference type="InterPro" id="IPR009057">
    <property type="entry name" value="Homeodomain-like_sf"/>
</dbReference>
<evidence type="ECO:0000256" key="1">
    <source>
        <dbReference type="ARBA" id="ARBA00023015"/>
    </source>
</evidence>
<proteinExistence type="predicted"/>
<reference evidence="7 8" key="1">
    <citation type="submission" date="2016-11" db="EMBL/GenBank/DDBJ databases">
        <authorList>
            <person name="Jaros S."/>
            <person name="Januszkiewicz K."/>
            <person name="Wedrychowicz H."/>
        </authorList>
    </citation>
    <scope>NUCLEOTIDE SEQUENCE [LARGE SCALE GENOMIC DNA]</scope>
    <source>
        <strain evidence="7 8">GAS499</strain>
    </source>
</reference>
<dbReference type="Pfam" id="PF13305">
    <property type="entry name" value="TetR_C_33"/>
    <property type="match status" value="1"/>
</dbReference>
<dbReference type="Pfam" id="PF00440">
    <property type="entry name" value="TetR_N"/>
    <property type="match status" value="1"/>
</dbReference>
<dbReference type="RefSeq" id="WP_079543527.1">
    <property type="nucleotide sequence ID" value="NZ_LT670844.1"/>
</dbReference>
<dbReference type="PANTHER" id="PTHR30055">
    <property type="entry name" value="HTH-TYPE TRANSCRIPTIONAL REGULATOR RUTR"/>
    <property type="match status" value="1"/>
</dbReference>
<organism evidence="7 8">
    <name type="scientific">Bradyrhizobium lablabi</name>
    <dbReference type="NCBI Taxonomy" id="722472"/>
    <lineage>
        <taxon>Bacteria</taxon>
        <taxon>Pseudomonadati</taxon>
        <taxon>Pseudomonadota</taxon>
        <taxon>Alphaproteobacteria</taxon>
        <taxon>Hyphomicrobiales</taxon>
        <taxon>Nitrobacteraceae</taxon>
        <taxon>Bradyrhizobium</taxon>
    </lineage>
</organism>
<evidence type="ECO:0000313" key="7">
    <source>
        <dbReference type="EMBL" id="SHL58897.1"/>
    </source>
</evidence>
<feature type="region of interest" description="Disordered" evidence="5">
    <location>
        <begin position="1"/>
        <end position="47"/>
    </location>
</feature>
<sequence>MARGTTRKPTTARARPRRAAAGAAPGRAGRKPTAPRPAAGSESTPYHHGALRDALLQAAERVLERDGLAGLTLRAVAREAGVSHAAPTHHFGDLTGLVSELAAIGFRQFNTAMKEAGAADTSPIHKAMARAKAYVAYAQAHPGMYGLMFRTERLDYSRPSLHEAAEASFAGLAGSIGASRQEEIHQEALSLDQAAAIARAWSLVHGFTMLLLDGRLKDILHRLPEGTDAETLLDAMLRIAVGKPPGC</sequence>
<keyword evidence="1" id="KW-0805">Transcription regulation</keyword>
<accession>A0A1M7BVE1</accession>
<evidence type="ECO:0000256" key="2">
    <source>
        <dbReference type="ARBA" id="ARBA00023125"/>
    </source>
</evidence>
<feature type="compositionally biased region" description="Low complexity" evidence="5">
    <location>
        <begin position="1"/>
        <end position="27"/>
    </location>
</feature>
<dbReference type="InterPro" id="IPR001647">
    <property type="entry name" value="HTH_TetR"/>
</dbReference>
<dbReference type="PANTHER" id="PTHR30055:SF220">
    <property type="entry name" value="TETR-FAMILY REGULATORY PROTEIN"/>
    <property type="match status" value="1"/>
</dbReference>
<keyword evidence="2 4" id="KW-0238">DNA-binding</keyword>
<dbReference type="AlphaFoldDB" id="A0A1M7BVE1"/>